<dbReference type="InterPro" id="IPR020560">
    <property type="entry name" value="PRibGlycinamide_synth_C-dom"/>
</dbReference>
<dbReference type="EC" id="6.3.4.13" evidence="2 10"/>
<dbReference type="Pfam" id="PF01071">
    <property type="entry name" value="GARS_A"/>
    <property type="match status" value="1"/>
</dbReference>
<dbReference type="Gene3D" id="3.90.600.10">
    <property type="entry name" value="Phosphoribosylglycinamide synthetase, C-terminal domain"/>
    <property type="match status" value="1"/>
</dbReference>
<dbReference type="InterPro" id="IPR037123">
    <property type="entry name" value="PRibGlycinamide_synth_C_sf"/>
</dbReference>
<dbReference type="Pfam" id="PF02843">
    <property type="entry name" value="GARS_C"/>
    <property type="match status" value="1"/>
</dbReference>
<evidence type="ECO:0000313" key="14">
    <source>
        <dbReference type="Proteomes" id="UP000192756"/>
    </source>
</evidence>
<evidence type="ECO:0000256" key="10">
    <source>
        <dbReference type="HAMAP-Rule" id="MF_00138"/>
    </source>
</evidence>
<dbReference type="PROSITE" id="PS50975">
    <property type="entry name" value="ATP_GRASP"/>
    <property type="match status" value="1"/>
</dbReference>
<dbReference type="SUPFAM" id="SSF52440">
    <property type="entry name" value="PreATP-grasp domain"/>
    <property type="match status" value="1"/>
</dbReference>
<dbReference type="SMART" id="SM01210">
    <property type="entry name" value="GARS_C"/>
    <property type="match status" value="1"/>
</dbReference>
<gene>
    <name evidence="10" type="primary">purD</name>
    <name evidence="13" type="ORF">SAMN04488524_2407</name>
</gene>
<comment type="pathway">
    <text evidence="1 10">Purine metabolism; IMP biosynthesis via de novo pathway; N(1)-(5-phospho-D-ribosyl)glycinamide from 5-phospho-alpha-D-ribose 1-diphosphate: step 2/2.</text>
</comment>
<proteinExistence type="inferred from homology"/>
<evidence type="ECO:0000256" key="4">
    <source>
        <dbReference type="ARBA" id="ARBA00022741"/>
    </source>
</evidence>
<dbReference type="SMART" id="SM01209">
    <property type="entry name" value="GARS_A"/>
    <property type="match status" value="1"/>
</dbReference>
<protein>
    <recommendedName>
        <fullName evidence="2 10">Phosphoribosylamine--glycine ligase</fullName>
        <ecNumber evidence="2 10">6.3.4.13</ecNumber>
    </recommendedName>
    <alternativeName>
        <fullName evidence="10">GARS</fullName>
    </alternativeName>
    <alternativeName>
        <fullName evidence="8 10">Glycinamide ribonucleotide synthetase</fullName>
    </alternativeName>
    <alternativeName>
        <fullName evidence="9 10">Phosphoribosylglycinamide synthetase</fullName>
    </alternativeName>
</protein>
<dbReference type="GO" id="GO:0005524">
    <property type="term" value="F:ATP binding"/>
    <property type="evidence" value="ECO:0007669"/>
    <property type="project" value="UniProtKB-UniRule"/>
</dbReference>
<evidence type="ECO:0000256" key="8">
    <source>
        <dbReference type="ARBA" id="ARBA00042242"/>
    </source>
</evidence>
<dbReference type="RefSeq" id="WP_084239692.1">
    <property type="nucleotide sequence ID" value="NZ_FWXT01000001.1"/>
</dbReference>
<evidence type="ECO:0000256" key="2">
    <source>
        <dbReference type="ARBA" id="ARBA00013255"/>
    </source>
</evidence>
<dbReference type="InterPro" id="IPR013815">
    <property type="entry name" value="ATP_grasp_subdomain_1"/>
</dbReference>
<comment type="catalytic activity">
    <reaction evidence="10">
        <text>5-phospho-beta-D-ribosylamine + glycine + ATP = N(1)-(5-phospho-beta-D-ribosyl)glycinamide + ADP + phosphate + H(+)</text>
        <dbReference type="Rhea" id="RHEA:17453"/>
        <dbReference type="ChEBI" id="CHEBI:15378"/>
        <dbReference type="ChEBI" id="CHEBI:30616"/>
        <dbReference type="ChEBI" id="CHEBI:43474"/>
        <dbReference type="ChEBI" id="CHEBI:57305"/>
        <dbReference type="ChEBI" id="CHEBI:58681"/>
        <dbReference type="ChEBI" id="CHEBI:143788"/>
        <dbReference type="ChEBI" id="CHEBI:456216"/>
        <dbReference type="EC" id="6.3.4.13"/>
    </reaction>
</comment>
<keyword evidence="14" id="KW-1185">Reference proteome</keyword>
<comment type="similarity">
    <text evidence="7 10">Belongs to the GARS family.</text>
</comment>
<evidence type="ECO:0000256" key="7">
    <source>
        <dbReference type="ARBA" id="ARBA00038345"/>
    </source>
</evidence>
<feature type="domain" description="ATP-grasp" evidence="12">
    <location>
        <begin position="111"/>
        <end position="318"/>
    </location>
</feature>
<dbReference type="InterPro" id="IPR020561">
    <property type="entry name" value="PRibGlycinamid_synth_ATP-grasp"/>
</dbReference>
<name>A0A1W2BJ20_9SPHI</name>
<keyword evidence="4 11" id="KW-0547">Nucleotide-binding</keyword>
<sequence>MNILLLGSGGRESAFAWKISQSSQCSQLFIAPGNGGTNAYGKNANINPNNFEAVKALVLKENIALVVVGPEEPLVNGIHDFFVNDEELAGIPVIGPKKEGAILEGSKDFSKQFMARHGIPTAASRSFTSETLEEGLAYLQSHALPIVLKADGLAAGKGVLILDNTAEAQEELRLMLSGKFGDAGATVVVEEFLNGIELSVFVLTDGENYVILPEAKDYKRIGQGDTGLNTGGMGSVSPVPFASKAFMDEVERDVIIPTINGLKKDNIDYTGFIFFGLIKVNEKPLVIEYNCRMGDPETESVIPRIESDLVELFLAASKKKLKGFKLEISSKNAATVMIVAGGYPGDYEKGKTISGIENVRDSKVFHAGTVLEGGVVKTNGGRVLAISSLQNSQFEALQSATADAARIYFDGKYFREDIGFDLIS</sequence>
<dbReference type="Gene3D" id="3.40.50.20">
    <property type="match status" value="1"/>
</dbReference>
<accession>A0A1W2BJ20</accession>
<dbReference type="Pfam" id="PF02844">
    <property type="entry name" value="GARS_N"/>
    <property type="match status" value="1"/>
</dbReference>
<dbReference type="Proteomes" id="UP000192756">
    <property type="component" value="Unassembled WGS sequence"/>
</dbReference>
<dbReference type="OrthoDB" id="9807240at2"/>
<dbReference type="AlphaFoldDB" id="A0A1W2BJ20"/>
<dbReference type="PANTHER" id="PTHR43472">
    <property type="entry name" value="PHOSPHORIBOSYLAMINE--GLYCINE LIGASE"/>
    <property type="match status" value="1"/>
</dbReference>
<keyword evidence="5 10" id="KW-0658">Purine biosynthesis</keyword>
<dbReference type="PANTHER" id="PTHR43472:SF1">
    <property type="entry name" value="PHOSPHORIBOSYLAMINE--GLYCINE LIGASE, CHLOROPLASTIC"/>
    <property type="match status" value="1"/>
</dbReference>
<dbReference type="InterPro" id="IPR000115">
    <property type="entry name" value="PRibGlycinamide_synth"/>
</dbReference>
<keyword evidence="3 10" id="KW-0436">Ligase</keyword>
<evidence type="ECO:0000256" key="1">
    <source>
        <dbReference type="ARBA" id="ARBA00005174"/>
    </source>
</evidence>
<keyword evidence="6 11" id="KW-0067">ATP-binding</keyword>
<dbReference type="NCBIfam" id="TIGR00877">
    <property type="entry name" value="purD"/>
    <property type="match status" value="1"/>
</dbReference>
<dbReference type="Gene3D" id="3.30.1490.20">
    <property type="entry name" value="ATP-grasp fold, A domain"/>
    <property type="match status" value="1"/>
</dbReference>
<dbReference type="Gene3D" id="3.30.470.20">
    <property type="entry name" value="ATP-grasp fold, B domain"/>
    <property type="match status" value="1"/>
</dbReference>
<evidence type="ECO:0000313" key="13">
    <source>
        <dbReference type="EMBL" id="SMC72945.1"/>
    </source>
</evidence>
<dbReference type="InterPro" id="IPR011761">
    <property type="entry name" value="ATP-grasp"/>
</dbReference>
<evidence type="ECO:0000256" key="6">
    <source>
        <dbReference type="ARBA" id="ARBA00022840"/>
    </source>
</evidence>
<dbReference type="GO" id="GO:0009113">
    <property type="term" value="P:purine nucleobase biosynthetic process"/>
    <property type="evidence" value="ECO:0007669"/>
    <property type="project" value="InterPro"/>
</dbReference>
<evidence type="ECO:0000256" key="5">
    <source>
        <dbReference type="ARBA" id="ARBA00022755"/>
    </source>
</evidence>
<dbReference type="SUPFAM" id="SSF56059">
    <property type="entry name" value="Glutathione synthetase ATP-binding domain-like"/>
    <property type="match status" value="1"/>
</dbReference>
<reference evidence="14" key="1">
    <citation type="submission" date="2017-04" db="EMBL/GenBank/DDBJ databases">
        <authorList>
            <person name="Varghese N."/>
            <person name="Submissions S."/>
        </authorList>
    </citation>
    <scope>NUCLEOTIDE SEQUENCE [LARGE SCALE GENOMIC DNA]</scope>
    <source>
        <strain evidence="14">DSM 12126</strain>
    </source>
</reference>
<dbReference type="SUPFAM" id="SSF51246">
    <property type="entry name" value="Rudiment single hybrid motif"/>
    <property type="match status" value="1"/>
</dbReference>
<dbReference type="HAMAP" id="MF_00138">
    <property type="entry name" value="GARS"/>
    <property type="match status" value="1"/>
</dbReference>
<evidence type="ECO:0000256" key="3">
    <source>
        <dbReference type="ARBA" id="ARBA00022598"/>
    </source>
</evidence>
<organism evidence="13 14">
    <name type="scientific">Pedobacter africanus</name>
    <dbReference type="NCBI Taxonomy" id="151894"/>
    <lineage>
        <taxon>Bacteria</taxon>
        <taxon>Pseudomonadati</taxon>
        <taxon>Bacteroidota</taxon>
        <taxon>Sphingobacteriia</taxon>
        <taxon>Sphingobacteriales</taxon>
        <taxon>Sphingobacteriaceae</taxon>
        <taxon>Pedobacter</taxon>
    </lineage>
</organism>
<dbReference type="STRING" id="151894.SAMN04488524_2407"/>
<evidence type="ECO:0000259" key="12">
    <source>
        <dbReference type="PROSITE" id="PS50975"/>
    </source>
</evidence>
<dbReference type="GO" id="GO:0004637">
    <property type="term" value="F:phosphoribosylamine-glycine ligase activity"/>
    <property type="evidence" value="ECO:0007669"/>
    <property type="project" value="UniProtKB-UniRule"/>
</dbReference>
<dbReference type="InterPro" id="IPR020562">
    <property type="entry name" value="PRibGlycinamide_synth_N"/>
</dbReference>
<dbReference type="InterPro" id="IPR016185">
    <property type="entry name" value="PreATP-grasp_dom_sf"/>
</dbReference>
<dbReference type="UniPathway" id="UPA00074">
    <property type="reaction ID" value="UER00125"/>
</dbReference>
<dbReference type="GO" id="GO:0006189">
    <property type="term" value="P:'de novo' IMP biosynthetic process"/>
    <property type="evidence" value="ECO:0007669"/>
    <property type="project" value="UniProtKB-UniRule"/>
</dbReference>
<dbReference type="InterPro" id="IPR011054">
    <property type="entry name" value="Rudment_hybrid_motif"/>
</dbReference>
<evidence type="ECO:0000256" key="11">
    <source>
        <dbReference type="PROSITE-ProRule" id="PRU00409"/>
    </source>
</evidence>
<dbReference type="EMBL" id="FWXT01000001">
    <property type="protein sequence ID" value="SMC72945.1"/>
    <property type="molecule type" value="Genomic_DNA"/>
</dbReference>
<dbReference type="GO" id="GO:0046872">
    <property type="term" value="F:metal ion binding"/>
    <property type="evidence" value="ECO:0007669"/>
    <property type="project" value="InterPro"/>
</dbReference>
<evidence type="ECO:0000256" key="9">
    <source>
        <dbReference type="ARBA" id="ARBA00042864"/>
    </source>
</evidence>